<feature type="chain" id="PRO_5013301748" description="Secreted protein" evidence="1">
    <location>
        <begin position="19"/>
        <end position="96"/>
    </location>
</feature>
<evidence type="ECO:0000256" key="1">
    <source>
        <dbReference type="SAM" id="SignalP"/>
    </source>
</evidence>
<sequence>MAFCFLFLPAIYTHTSLLHLVCLEAAQVPCGSLCPFSLPGAGEEARGRFVALKLRNTQWKNGKCCWLEWSSINRNPGPSLRLLCLGFFEIKGEHGI</sequence>
<comment type="caution">
    <text evidence="2">The sequence shown here is derived from an EMBL/GenBank/DDBJ whole genome shotgun (WGS) entry which is preliminary data.</text>
</comment>
<keyword evidence="3" id="KW-1185">Reference proteome</keyword>
<dbReference type="AlphaFoldDB" id="A0A218V8I3"/>
<dbReference type="EMBL" id="MUZQ01000030">
    <property type="protein sequence ID" value="OWK62128.1"/>
    <property type="molecule type" value="Genomic_DNA"/>
</dbReference>
<organism evidence="2 3">
    <name type="scientific">Lonchura striata</name>
    <name type="common">white-rumped munia</name>
    <dbReference type="NCBI Taxonomy" id="40157"/>
    <lineage>
        <taxon>Eukaryota</taxon>
        <taxon>Metazoa</taxon>
        <taxon>Chordata</taxon>
        <taxon>Craniata</taxon>
        <taxon>Vertebrata</taxon>
        <taxon>Euteleostomi</taxon>
        <taxon>Archelosauria</taxon>
        <taxon>Archosauria</taxon>
        <taxon>Dinosauria</taxon>
        <taxon>Saurischia</taxon>
        <taxon>Theropoda</taxon>
        <taxon>Coelurosauria</taxon>
        <taxon>Aves</taxon>
        <taxon>Neognathae</taxon>
        <taxon>Neoaves</taxon>
        <taxon>Telluraves</taxon>
        <taxon>Australaves</taxon>
        <taxon>Passeriformes</taxon>
        <taxon>Passeroidea</taxon>
        <taxon>Estrildidae</taxon>
        <taxon>Estrildinae</taxon>
        <taxon>Lonchura</taxon>
    </lineage>
</organism>
<evidence type="ECO:0008006" key="4">
    <source>
        <dbReference type="Google" id="ProtNLM"/>
    </source>
</evidence>
<gene>
    <name evidence="2" type="ORF">RLOC_00012519</name>
</gene>
<accession>A0A218V8I3</accession>
<feature type="signal peptide" evidence="1">
    <location>
        <begin position="1"/>
        <end position="18"/>
    </location>
</feature>
<name>A0A218V8I3_9PASE</name>
<protein>
    <recommendedName>
        <fullName evidence="4">Secreted protein</fullName>
    </recommendedName>
</protein>
<keyword evidence="1" id="KW-0732">Signal</keyword>
<evidence type="ECO:0000313" key="2">
    <source>
        <dbReference type="EMBL" id="OWK62128.1"/>
    </source>
</evidence>
<reference evidence="2 3" key="1">
    <citation type="submission" date="2017-05" db="EMBL/GenBank/DDBJ databases">
        <title>Genome of assembly of the Bengalese finch, Lonchura striata domestica.</title>
        <authorList>
            <person name="Colquitt B.M."/>
            <person name="Brainard M.S."/>
        </authorList>
    </citation>
    <scope>NUCLEOTIDE SEQUENCE [LARGE SCALE GENOMIC DNA]</scope>
    <source>
        <strain evidence="2">White83orange57</strain>
    </source>
</reference>
<dbReference type="Proteomes" id="UP000197619">
    <property type="component" value="Unassembled WGS sequence"/>
</dbReference>
<evidence type="ECO:0000313" key="3">
    <source>
        <dbReference type="Proteomes" id="UP000197619"/>
    </source>
</evidence>
<proteinExistence type="predicted"/>